<reference evidence="1" key="1">
    <citation type="journal article" date="2021" name="Front. Microbiol.">
        <title>Comprehensive Comparative Genomics and Phenotyping of Methylobacterium Species.</title>
        <authorList>
            <person name="Alessa O."/>
            <person name="Ogura Y."/>
            <person name="Fujitani Y."/>
            <person name="Takami H."/>
            <person name="Hayashi T."/>
            <person name="Sahin N."/>
            <person name="Tani A."/>
        </authorList>
    </citation>
    <scope>NUCLEOTIDE SEQUENCE</scope>
    <source>
        <strain evidence="1">DSM 23632</strain>
    </source>
</reference>
<dbReference type="Proteomes" id="UP001055057">
    <property type="component" value="Unassembled WGS sequence"/>
</dbReference>
<protein>
    <recommendedName>
        <fullName evidence="3">Nuclear transport factor 2 family protein</fullName>
    </recommendedName>
</protein>
<accession>A0ABQ4U5I5</accession>
<evidence type="ECO:0000313" key="1">
    <source>
        <dbReference type="EMBL" id="GJE61070.1"/>
    </source>
</evidence>
<organism evidence="1 2">
    <name type="scientific">Methylobacterium trifolii</name>
    <dbReference type="NCBI Taxonomy" id="1003092"/>
    <lineage>
        <taxon>Bacteria</taxon>
        <taxon>Pseudomonadati</taxon>
        <taxon>Pseudomonadota</taxon>
        <taxon>Alphaproteobacteria</taxon>
        <taxon>Hyphomicrobiales</taxon>
        <taxon>Methylobacteriaceae</taxon>
        <taxon>Methylobacterium</taxon>
    </lineage>
</organism>
<sequence length="155" mass="17417">MPLPLMATAGDHRPDECVSGDPVPLLRQGCSVLDAFITTFNARDADAWAATLNFPHVRLAADQVQVWDTPAEYAASNDVRDLAKGGWAYTRWDWRQLVQQSEDKLHFLVEFTRYGRDDKPIGSYESLYIVTRKDGHWGVQARSSYAGIVRKGSAF</sequence>
<dbReference type="EMBL" id="BPRB01000186">
    <property type="protein sequence ID" value="GJE61070.1"/>
    <property type="molecule type" value="Genomic_DNA"/>
</dbReference>
<name>A0ABQ4U5I5_9HYPH</name>
<comment type="caution">
    <text evidence="1">The sequence shown here is derived from an EMBL/GenBank/DDBJ whole genome shotgun (WGS) entry which is preliminary data.</text>
</comment>
<reference evidence="1" key="2">
    <citation type="submission" date="2021-08" db="EMBL/GenBank/DDBJ databases">
        <authorList>
            <person name="Tani A."/>
            <person name="Ola A."/>
            <person name="Ogura Y."/>
            <person name="Katsura K."/>
            <person name="Hayashi T."/>
        </authorList>
    </citation>
    <scope>NUCLEOTIDE SEQUENCE</scope>
    <source>
        <strain evidence="1">DSM 23632</strain>
    </source>
</reference>
<evidence type="ECO:0000313" key="2">
    <source>
        <dbReference type="Proteomes" id="UP001055057"/>
    </source>
</evidence>
<dbReference type="RefSeq" id="WP_238183649.1">
    <property type="nucleotide sequence ID" value="NZ_BPRB01000186.1"/>
</dbReference>
<gene>
    <name evidence="1" type="ORF">MPOCJGCO_3191</name>
</gene>
<evidence type="ECO:0008006" key="3">
    <source>
        <dbReference type="Google" id="ProtNLM"/>
    </source>
</evidence>
<proteinExistence type="predicted"/>
<keyword evidence="2" id="KW-1185">Reference proteome</keyword>